<feature type="domain" description="AB hydrolase-1" evidence="4">
    <location>
        <begin position="74"/>
        <end position="291"/>
    </location>
</feature>
<dbReference type="InterPro" id="IPR026151">
    <property type="entry name" value="Maspardin"/>
</dbReference>
<dbReference type="PANTHER" id="PTHR15913:SF0">
    <property type="entry name" value="MASPARDIN"/>
    <property type="match status" value="1"/>
</dbReference>
<dbReference type="InterPro" id="IPR000073">
    <property type="entry name" value="AB_hydrolase_1"/>
</dbReference>
<dbReference type="InterPro" id="IPR029058">
    <property type="entry name" value="AB_hydrolase_fold"/>
</dbReference>
<comment type="caution">
    <text evidence="5">The sequence shown here is derived from an EMBL/GenBank/DDBJ whole genome shotgun (WGS) entry which is preliminary data.</text>
</comment>
<dbReference type="GO" id="GO:0005737">
    <property type="term" value="C:cytoplasm"/>
    <property type="evidence" value="ECO:0007669"/>
    <property type="project" value="UniProtKB-SubCell"/>
</dbReference>
<dbReference type="Pfam" id="PF00561">
    <property type="entry name" value="Abhydrolase_1"/>
    <property type="match status" value="1"/>
</dbReference>
<protein>
    <recommendedName>
        <fullName evidence="2">Maspardin</fullName>
    </recommendedName>
</protein>
<dbReference type="GO" id="GO:0016787">
    <property type="term" value="F:hydrolase activity"/>
    <property type="evidence" value="ECO:0007669"/>
    <property type="project" value="UniProtKB-KW"/>
</dbReference>
<keyword evidence="3" id="KW-0963">Cytoplasm</keyword>
<dbReference type="PRINTS" id="PR00111">
    <property type="entry name" value="ABHYDROLASE"/>
</dbReference>
<reference evidence="5" key="1">
    <citation type="journal article" date="2020" name="mSystems">
        <title>Genome- and Community-Level Interaction Insights into Carbon Utilization and Element Cycling Functions of Hydrothermarchaeota in Hydrothermal Sediment.</title>
        <authorList>
            <person name="Zhou Z."/>
            <person name="Liu Y."/>
            <person name="Xu W."/>
            <person name="Pan J."/>
            <person name="Luo Z.H."/>
            <person name="Li M."/>
        </authorList>
    </citation>
    <scope>NUCLEOTIDE SEQUENCE [LARGE SCALE GENOMIC DNA]</scope>
    <source>
        <strain evidence="5">HyVt-570</strain>
    </source>
</reference>
<comment type="subcellular location">
    <subcellularLocation>
        <location evidence="1">Cytoplasm</location>
    </subcellularLocation>
</comment>
<evidence type="ECO:0000256" key="1">
    <source>
        <dbReference type="ARBA" id="ARBA00004496"/>
    </source>
</evidence>
<dbReference type="PANTHER" id="PTHR15913">
    <property type="entry name" value="ACID CLUSTER PROTEIN 33"/>
    <property type="match status" value="1"/>
</dbReference>
<accession>A0A7C4ZHN5</accession>
<keyword evidence="5" id="KW-0378">Hydrolase</keyword>
<dbReference type="SUPFAM" id="SSF53474">
    <property type="entry name" value="alpha/beta-Hydrolases"/>
    <property type="match status" value="1"/>
</dbReference>
<proteinExistence type="predicted"/>
<dbReference type="EMBL" id="DRPZ01000193">
    <property type="protein sequence ID" value="HGY09839.1"/>
    <property type="molecule type" value="Genomic_DNA"/>
</dbReference>
<evidence type="ECO:0000256" key="3">
    <source>
        <dbReference type="ARBA" id="ARBA00022490"/>
    </source>
</evidence>
<dbReference type="AlphaFoldDB" id="A0A7C4ZHN5"/>
<evidence type="ECO:0000259" key="4">
    <source>
        <dbReference type="Pfam" id="PF00561"/>
    </source>
</evidence>
<dbReference type="Proteomes" id="UP000885759">
    <property type="component" value="Unassembled WGS sequence"/>
</dbReference>
<evidence type="ECO:0000313" key="5">
    <source>
        <dbReference type="EMBL" id="HGY09839.1"/>
    </source>
</evidence>
<name>A0A7C4ZHN5_9DEIN</name>
<dbReference type="Gene3D" id="3.40.50.1820">
    <property type="entry name" value="alpha/beta hydrolase"/>
    <property type="match status" value="1"/>
</dbReference>
<organism evidence="5">
    <name type="scientific">Oceanithermus profundus</name>
    <dbReference type="NCBI Taxonomy" id="187137"/>
    <lineage>
        <taxon>Bacteria</taxon>
        <taxon>Thermotogati</taxon>
        <taxon>Deinococcota</taxon>
        <taxon>Deinococci</taxon>
        <taxon>Thermales</taxon>
        <taxon>Thermaceae</taxon>
        <taxon>Oceanithermus</taxon>
    </lineage>
</organism>
<sequence>MSRIWLAFLGLLALLALALYFWPTPQASFEELAADVPAADRERLLAFRAAHPPKRLRVDGLDWEYVAFGTGPQAVLFLHGTTGAYDIWWRQLEALSDRFRVVSVTYPPAAGLAGLARGVLAVLEHERISHAHVVGSSLGGYLAQYLLARYPSYIDRLVLGNTFPPNDLLREKHGRLVRILPFLPEWVVMKTLAQTFRTSLYEASGRSRLLRAYLLDQASGRMSKAQVIARARANLEPFETVDPETVGVEVLILESDNDPLVPAELRARLKATYPQARVRTLQGAGHFPYVNRAEEYTAHLRVFLER</sequence>
<evidence type="ECO:0000256" key="2">
    <source>
        <dbReference type="ARBA" id="ARBA00020148"/>
    </source>
</evidence>
<gene>
    <name evidence="5" type="ORF">ENK37_07295</name>
</gene>